<feature type="region of interest" description="Disordered" evidence="1">
    <location>
        <begin position="1"/>
        <end position="49"/>
    </location>
</feature>
<proteinExistence type="predicted"/>
<dbReference type="InterPro" id="IPR009349">
    <property type="entry name" value="TRIP4/RQT4_C2HC5_Znf"/>
</dbReference>
<dbReference type="AlphaFoldDB" id="A0AAD7AV91"/>
<feature type="compositionally biased region" description="Polar residues" evidence="1">
    <location>
        <begin position="1"/>
        <end position="14"/>
    </location>
</feature>
<evidence type="ECO:0000313" key="4">
    <source>
        <dbReference type="Proteomes" id="UP001218218"/>
    </source>
</evidence>
<comment type="caution">
    <text evidence="3">The sequence shown here is derived from an EMBL/GenBank/DDBJ whole genome shotgun (WGS) entry which is preliminary data.</text>
</comment>
<dbReference type="Pfam" id="PF06221">
    <property type="entry name" value="zf-C2HC5"/>
    <property type="match status" value="1"/>
</dbReference>
<protein>
    <recommendedName>
        <fullName evidence="2">TRIP4/RQT4 C2HC5-type zinc finger domain-containing protein</fullName>
    </recommendedName>
</protein>
<evidence type="ECO:0000259" key="2">
    <source>
        <dbReference type="Pfam" id="PF06221"/>
    </source>
</evidence>
<reference evidence="3" key="1">
    <citation type="submission" date="2023-03" db="EMBL/GenBank/DDBJ databases">
        <title>Massive genome expansion in bonnet fungi (Mycena s.s.) driven by repeated elements and novel gene families across ecological guilds.</title>
        <authorList>
            <consortium name="Lawrence Berkeley National Laboratory"/>
            <person name="Harder C.B."/>
            <person name="Miyauchi S."/>
            <person name="Viragh M."/>
            <person name="Kuo A."/>
            <person name="Thoen E."/>
            <person name="Andreopoulos B."/>
            <person name="Lu D."/>
            <person name="Skrede I."/>
            <person name="Drula E."/>
            <person name="Henrissat B."/>
            <person name="Morin E."/>
            <person name="Kohler A."/>
            <person name="Barry K."/>
            <person name="LaButti K."/>
            <person name="Morin E."/>
            <person name="Salamov A."/>
            <person name="Lipzen A."/>
            <person name="Mereny Z."/>
            <person name="Hegedus B."/>
            <person name="Baldrian P."/>
            <person name="Stursova M."/>
            <person name="Weitz H."/>
            <person name="Taylor A."/>
            <person name="Grigoriev I.V."/>
            <person name="Nagy L.G."/>
            <person name="Martin F."/>
            <person name="Kauserud H."/>
        </authorList>
    </citation>
    <scope>NUCLEOTIDE SEQUENCE</scope>
    <source>
        <strain evidence="3">CBHHK002</strain>
    </source>
</reference>
<feature type="domain" description="TRIP4/RQT4 C2HC5-type zinc finger" evidence="2">
    <location>
        <begin position="70"/>
        <end position="121"/>
    </location>
</feature>
<evidence type="ECO:0000313" key="3">
    <source>
        <dbReference type="EMBL" id="KAJ7368420.1"/>
    </source>
</evidence>
<sequence length="272" mass="28909">MHQTAWTKKASSVPSDRIRPSPPPPSNPGKNSKGKGKSAVSEPPKSKAVRRLESLKSGLSVSSGKDPKGGCFCQARDHPLSTYSALCRSCGLILCEVNLPQYDCPHCAASLLTATQRDALIARIEEQIAATLTKEALLRERAAEEARRAVGAFPTLGNTTPSRLPPAPAAPQTRTVMSLNSKTKKVTVSSFSTPSPSPSRPVSRAESIDEEPVRVHAPPTEVPFAAAAKQDPLRPWKDLSGGGAVYIPPPNLDDNDAKGPSNKRGRKKGKAK</sequence>
<name>A0AAD7AV91_9AGAR</name>
<dbReference type="Proteomes" id="UP001218218">
    <property type="component" value="Unassembled WGS sequence"/>
</dbReference>
<gene>
    <name evidence="3" type="ORF">DFH08DRAFT_673888</name>
</gene>
<accession>A0AAD7AV91</accession>
<dbReference type="GO" id="GO:0005634">
    <property type="term" value="C:nucleus"/>
    <property type="evidence" value="ECO:0007669"/>
    <property type="project" value="InterPro"/>
</dbReference>
<dbReference type="GO" id="GO:0008270">
    <property type="term" value="F:zinc ion binding"/>
    <property type="evidence" value="ECO:0007669"/>
    <property type="project" value="InterPro"/>
</dbReference>
<feature type="non-terminal residue" evidence="3">
    <location>
        <position position="1"/>
    </location>
</feature>
<keyword evidence="4" id="KW-1185">Reference proteome</keyword>
<dbReference type="GO" id="GO:0180022">
    <property type="term" value="C:RQC-trigger complex"/>
    <property type="evidence" value="ECO:0007669"/>
    <property type="project" value="InterPro"/>
</dbReference>
<organism evidence="3 4">
    <name type="scientific">Mycena albidolilacea</name>
    <dbReference type="NCBI Taxonomy" id="1033008"/>
    <lineage>
        <taxon>Eukaryota</taxon>
        <taxon>Fungi</taxon>
        <taxon>Dikarya</taxon>
        <taxon>Basidiomycota</taxon>
        <taxon>Agaricomycotina</taxon>
        <taxon>Agaricomycetes</taxon>
        <taxon>Agaricomycetidae</taxon>
        <taxon>Agaricales</taxon>
        <taxon>Marasmiineae</taxon>
        <taxon>Mycenaceae</taxon>
        <taxon>Mycena</taxon>
    </lineage>
</organism>
<evidence type="ECO:0000256" key="1">
    <source>
        <dbReference type="SAM" id="MobiDB-lite"/>
    </source>
</evidence>
<feature type="compositionally biased region" description="Basic residues" evidence="1">
    <location>
        <begin position="261"/>
        <end position="272"/>
    </location>
</feature>
<dbReference type="EMBL" id="JARIHO010000001">
    <property type="protein sequence ID" value="KAJ7368420.1"/>
    <property type="molecule type" value="Genomic_DNA"/>
</dbReference>
<feature type="region of interest" description="Disordered" evidence="1">
    <location>
        <begin position="153"/>
        <end position="272"/>
    </location>
</feature>
<dbReference type="GO" id="GO:0072344">
    <property type="term" value="P:rescue of stalled ribosome"/>
    <property type="evidence" value="ECO:0007669"/>
    <property type="project" value="InterPro"/>
</dbReference>